<dbReference type="Pfam" id="PF12704">
    <property type="entry name" value="MacB_PCD"/>
    <property type="match status" value="1"/>
</dbReference>
<keyword evidence="4" id="KW-0997">Cell inner membrane</keyword>
<keyword evidence="7 16" id="KW-0067">ATP-binding</keyword>
<dbReference type="EMBL" id="SGWZ01000006">
    <property type="protein sequence ID" value="RZS65329.1"/>
    <property type="molecule type" value="Genomic_DNA"/>
</dbReference>
<dbReference type="GO" id="GO:0005524">
    <property type="term" value="F:ATP binding"/>
    <property type="evidence" value="ECO:0007669"/>
    <property type="project" value="UniProtKB-KW"/>
</dbReference>
<keyword evidence="11" id="KW-0046">Antibiotic resistance</keyword>
<evidence type="ECO:0000256" key="14">
    <source>
        <dbReference type="SAM" id="Phobius"/>
    </source>
</evidence>
<dbReference type="Pfam" id="PF00005">
    <property type="entry name" value="ABC_tran"/>
    <property type="match status" value="1"/>
</dbReference>
<evidence type="ECO:0000256" key="2">
    <source>
        <dbReference type="ARBA" id="ARBA00022448"/>
    </source>
</evidence>
<dbReference type="SUPFAM" id="SSF52540">
    <property type="entry name" value="P-loop containing nucleoside triphosphate hydrolases"/>
    <property type="match status" value="1"/>
</dbReference>
<comment type="subcellular location">
    <subcellularLocation>
        <location evidence="1">Cell inner membrane</location>
        <topology evidence="1">Multi-pass membrane protein</topology>
    </subcellularLocation>
</comment>
<dbReference type="InterPro" id="IPR003439">
    <property type="entry name" value="ABC_transporter-like_ATP-bd"/>
</dbReference>
<organism evidence="16 17">
    <name type="scientific">Kerstersia gyiorum</name>
    <dbReference type="NCBI Taxonomy" id="206506"/>
    <lineage>
        <taxon>Bacteria</taxon>
        <taxon>Pseudomonadati</taxon>
        <taxon>Pseudomonadota</taxon>
        <taxon>Betaproteobacteria</taxon>
        <taxon>Burkholderiales</taxon>
        <taxon>Alcaligenaceae</taxon>
        <taxon>Kerstersia</taxon>
    </lineage>
</organism>
<proteinExistence type="inferred from homology"/>
<dbReference type="GO" id="GO:0022857">
    <property type="term" value="F:transmembrane transporter activity"/>
    <property type="evidence" value="ECO:0007669"/>
    <property type="project" value="UniProtKB-ARBA"/>
</dbReference>
<comment type="caution">
    <text evidence="16">The sequence shown here is derived from an EMBL/GenBank/DDBJ whole genome shotgun (WGS) entry which is preliminary data.</text>
</comment>
<dbReference type="GO" id="GO:0098796">
    <property type="term" value="C:membrane protein complex"/>
    <property type="evidence" value="ECO:0007669"/>
    <property type="project" value="UniProtKB-ARBA"/>
</dbReference>
<gene>
    <name evidence="16" type="ORF">EV679_3118</name>
</gene>
<dbReference type="Gene3D" id="3.40.50.300">
    <property type="entry name" value="P-loop containing nucleotide triphosphate hydrolases"/>
    <property type="match status" value="1"/>
</dbReference>
<keyword evidence="2" id="KW-0813">Transport</keyword>
<evidence type="ECO:0000256" key="9">
    <source>
        <dbReference type="ARBA" id="ARBA00022989"/>
    </source>
</evidence>
<dbReference type="InterPro" id="IPR027417">
    <property type="entry name" value="P-loop_NTPase"/>
</dbReference>
<dbReference type="PROSITE" id="PS00211">
    <property type="entry name" value="ABC_TRANSPORTER_1"/>
    <property type="match status" value="1"/>
</dbReference>
<feature type="transmembrane region" description="Helical" evidence="14">
    <location>
        <begin position="622"/>
        <end position="646"/>
    </location>
</feature>
<evidence type="ECO:0000256" key="11">
    <source>
        <dbReference type="ARBA" id="ARBA00023251"/>
    </source>
</evidence>
<dbReference type="AlphaFoldDB" id="A0A4Q7MG04"/>
<feature type="domain" description="ABC transporter" evidence="15">
    <location>
        <begin position="5"/>
        <end position="243"/>
    </location>
</feature>
<dbReference type="Proteomes" id="UP000292039">
    <property type="component" value="Unassembled WGS sequence"/>
</dbReference>
<dbReference type="GO" id="GO:0016887">
    <property type="term" value="F:ATP hydrolysis activity"/>
    <property type="evidence" value="ECO:0007669"/>
    <property type="project" value="InterPro"/>
</dbReference>
<dbReference type="InterPro" id="IPR017911">
    <property type="entry name" value="MacB-like_ATP-bd"/>
</dbReference>
<dbReference type="SMART" id="SM00382">
    <property type="entry name" value="AAA"/>
    <property type="match status" value="1"/>
</dbReference>
<protein>
    <recommendedName>
        <fullName evidence="13">Pyoverdine export ATP-binding/permease protein PvdT</fullName>
    </recommendedName>
</protein>
<keyword evidence="8" id="KW-1278">Translocase</keyword>
<evidence type="ECO:0000313" key="17">
    <source>
        <dbReference type="Proteomes" id="UP000292039"/>
    </source>
</evidence>
<dbReference type="InterPro" id="IPR003593">
    <property type="entry name" value="AAA+_ATPase"/>
</dbReference>
<dbReference type="GO" id="GO:0046677">
    <property type="term" value="P:response to antibiotic"/>
    <property type="evidence" value="ECO:0007669"/>
    <property type="project" value="UniProtKB-KW"/>
</dbReference>
<comment type="similarity">
    <text evidence="12">Belongs to the ABC transporter superfamily. Macrolide exporter (TC 3.A.1.122) family.</text>
</comment>
<keyword evidence="5 14" id="KW-0812">Transmembrane</keyword>
<feature type="transmembrane region" description="Helical" evidence="14">
    <location>
        <begin position="535"/>
        <end position="560"/>
    </location>
</feature>
<sequence>MGALLELQDVWREFNAGEETVAALRGVSLRIEAGEMLAIVGASGSGKSTLMNVLGCLDRPSRGSYCVDGRDTRQMDADELAALRRERFGFIFQRYHLLPALDALANVEIPAVYAGAGGAQRSARAAALLQRLGMGDRLSHRPAQLSGGQQQRVSIARALMNGGEVILADEPTGALDTHSGREVMDILKALNAAGHTVIIVTHDMGVAAHARRIIEISDGAIVVDRKTEAVQDAEAVPQVVAVAAPQGQDVLLPAQAPRRQGAGWLTRFAEALRMALVSLNAHRLRAALTMLGIVIGIAAVVSVVALGQGTRDKVLSDINAMGTDTIQIFPGQGFGDERAGEIRTLVGADAEALAGQLYADSVTPDVSQTVGLRYGNVARLGVAAGVGDQYFRVNGLALQAGRIFDGESIRTMAQEAVIDANTRRELFGDEDPLGKTLFLGQLPVRVIGVVAEGDSVFNGMGGENLRVWIPYTAAMARLTGSQSLRSITVRVDDAFAVEDAERQIVAFLEQRHGVRDFFTFNMDSIRQTVERTTRALTLLISTIALISLVVGGIGVMNIMLVSVTERTREIGVRMAVGARRADIMRQFLIEAVLVCLLGGLAGILLSLGLGELVRRAGIGLEMIYSVPAMLTAFASATAIGVVFGFLPARNASRLDPVEALARD</sequence>
<evidence type="ECO:0000256" key="6">
    <source>
        <dbReference type="ARBA" id="ARBA00022741"/>
    </source>
</evidence>
<dbReference type="GO" id="GO:0005886">
    <property type="term" value="C:plasma membrane"/>
    <property type="evidence" value="ECO:0007669"/>
    <property type="project" value="UniProtKB-SubCell"/>
</dbReference>
<keyword evidence="3" id="KW-1003">Cell membrane</keyword>
<evidence type="ECO:0000256" key="7">
    <source>
        <dbReference type="ARBA" id="ARBA00022840"/>
    </source>
</evidence>
<evidence type="ECO:0000256" key="13">
    <source>
        <dbReference type="ARBA" id="ARBA00041199"/>
    </source>
</evidence>
<dbReference type="Pfam" id="PF02687">
    <property type="entry name" value="FtsX"/>
    <property type="match status" value="1"/>
</dbReference>
<name>A0A4Q7MG04_9BURK</name>
<evidence type="ECO:0000256" key="3">
    <source>
        <dbReference type="ARBA" id="ARBA00022475"/>
    </source>
</evidence>
<dbReference type="InterPro" id="IPR025857">
    <property type="entry name" value="MacB_PCD"/>
</dbReference>
<evidence type="ECO:0000313" key="16">
    <source>
        <dbReference type="EMBL" id="RZS65329.1"/>
    </source>
</evidence>
<evidence type="ECO:0000256" key="5">
    <source>
        <dbReference type="ARBA" id="ARBA00022692"/>
    </source>
</evidence>
<evidence type="ECO:0000256" key="4">
    <source>
        <dbReference type="ARBA" id="ARBA00022519"/>
    </source>
</evidence>
<accession>A0A4Q7MG04</accession>
<dbReference type="RefSeq" id="WP_130487690.1">
    <property type="nucleotide sequence ID" value="NZ_CBCSEB010000004.1"/>
</dbReference>
<dbReference type="PROSITE" id="PS50893">
    <property type="entry name" value="ABC_TRANSPORTER_2"/>
    <property type="match status" value="1"/>
</dbReference>
<evidence type="ECO:0000256" key="12">
    <source>
        <dbReference type="ARBA" id="ARBA00038388"/>
    </source>
</evidence>
<evidence type="ECO:0000256" key="8">
    <source>
        <dbReference type="ARBA" id="ARBA00022967"/>
    </source>
</evidence>
<keyword evidence="9 14" id="KW-1133">Transmembrane helix</keyword>
<feature type="transmembrane region" description="Helical" evidence="14">
    <location>
        <begin position="587"/>
        <end position="610"/>
    </location>
</feature>
<feature type="transmembrane region" description="Helical" evidence="14">
    <location>
        <begin position="286"/>
        <end position="307"/>
    </location>
</feature>
<evidence type="ECO:0000259" key="15">
    <source>
        <dbReference type="PROSITE" id="PS50893"/>
    </source>
</evidence>
<dbReference type="CDD" id="cd03255">
    <property type="entry name" value="ABC_MJ0796_LolCDE_FtsE"/>
    <property type="match status" value="1"/>
</dbReference>
<dbReference type="InterPro" id="IPR017871">
    <property type="entry name" value="ABC_transporter-like_CS"/>
</dbReference>
<reference evidence="16 17" key="1">
    <citation type="submission" date="2019-02" db="EMBL/GenBank/DDBJ databases">
        <title>Genomic Encyclopedia of Type Strains, Phase IV (KMG-IV): sequencing the most valuable type-strain genomes for metagenomic binning, comparative biology and taxonomic classification.</title>
        <authorList>
            <person name="Goeker M."/>
        </authorList>
    </citation>
    <scope>NUCLEOTIDE SEQUENCE [LARGE SCALE GENOMIC DNA]</scope>
    <source>
        <strain evidence="16 17">DSM 16618</strain>
    </source>
</reference>
<dbReference type="InterPro" id="IPR050250">
    <property type="entry name" value="Macrolide_Exporter_MacB"/>
</dbReference>
<keyword evidence="10 14" id="KW-0472">Membrane</keyword>
<dbReference type="FunFam" id="3.40.50.300:FF:000032">
    <property type="entry name" value="Export ABC transporter ATP-binding protein"/>
    <property type="match status" value="1"/>
</dbReference>
<dbReference type="PANTHER" id="PTHR30572:SF14">
    <property type="entry name" value="MACROLIDE EXPORT ATP-BINDING_PERMEASE PROTEIN MACB"/>
    <property type="match status" value="1"/>
</dbReference>
<evidence type="ECO:0000256" key="10">
    <source>
        <dbReference type="ARBA" id="ARBA00023136"/>
    </source>
</evidence>
<dbReference type="PANTHER" id="PTHR30572">
    <property type="entry name" value="MEMBRANE COMPONENT OF TRANSPORTER-RELATED"/>
    <property type="match status" value="1"/>
</dbReference>
<dbReference type="InterPro" id="IPR003838">
    <property type="entry name" value="ABC3_permease_C"/>
</dbReference>
<keyword evidence="6" id="KW-0547">Nucleotide-binding</keyword>
<evidence type="ECO:0000256" key="1">
    <source>
        <dbReference type="ARBA" id="ARBA00004429"/>
    </source>
</evidence>